<evidence type="ECO:0000256" key="1">
    <source>
        <dbReference type="SAM" id="MobiDB-lite"/>
    </source>
</evidence>
<reference evidence="2 3" key="1">
    <citation type="journal article" date="2024" name="G3 (Bethesda)">
        <title>Genome assembly of Hibiscus sabdariffa L. provides insights into metabolisms of medicinal natural products.</title>
        <authorList>
            <person name="Kim T."/>
        </authorList>
    </citation>
    <scope>NUCLEOTIDE SEQUENCE [LARGE SCALE GENOMIC DNA]</scope>
    <source>
        <strain evidence="2">TK-2024</strain>
        <tissue evidence="2">Old leaves</tissue>
    </source>
</reference>
<keyword evidence="3" id="KW-1185">Reference proteome</keyword>
<feature type="compositionally biased region" description="Basic and acidic residues" evidence="1">
    <location>
        <begin position="35"/>
        <end position="44"/>
    </location>
</feature>
<feature type="region of interest" description="Disordered" evidence="1">
    <location>
        <begin position="27"/>
        <end position="55"/>
    </location>
</feature>
<name>A0ABR2R2Z5_9ROSI</name>
<dbReference type="EMBL" id="JBBPBN010000027">
    <property type="protein sequence ID" value="KAK9007164.1"/>
    <property type="molecule type" value="Genomic_DNA"/>
</dbReference>
<comment type="caution">
    <text evidence="2">The sequence shown here is derived from an EMBL/GenBank/DDBJ whole genome shotgun (WGS) entry which is preliminary data.</text>
</comment>
<organism evidence="2 3">
    <name type="scientific">Hibiscus sabdariffa</name>
    <name type="common">roselle</name>
    <dbReference type="NCBI Taxonomy" id="183260"/>
    <lineage>
        <taxon>Eukaryota</taxon>
        <taxon>Viridiplantae</taxon>
        <taxon>Streptophyta</taxon>
        <taxon>Embryophyta</taxon>
        <taxon>Tracheophyta</taxon>
        <taxon>Spermatophyta</taxon>
        <taxon>Magnoliopsida</taxon>
        <taxon>eudicotyledons</taxon>
        <taxon>Gunneridae</taxon>
        <taxon>Pentapetalae</taxon>
        <taxon>rosids</taxon>
        <taxon>malvids</taxon>
        <taxon>Malvales</taxon>
        <taxon>Malvaceae</taxon>
        <taxon>Malvoideae</taxon>
        <taxon>Hibiscus</taxon>
    </lineage>
</organism>
<accession>A0ABR2R2Z5</accession>
<protein>
    <submittedName>
        <fullName evidence="2">Uncharacterized protein</fullName>
    </submittedName>
</protein>
<dbReference type="Proteomes" id="UP001396334">
    <property type="component" value="Unassembled WGS sequence"/>
</dbReference>
<gene>
    <name evidence="2" type="ORF">V6N11_050996</name>
</gene>
<evidence type="ECO:0000313" key="2">
    <source>
        <dbReference type="EMBL" id="KAK9007164.1"/>
    </source>
</evidence>
<evidence type="ECO:0000313" key="3">
    <source>
        <dbReference type="Proteomes" id="UP001396334"/>
    </source>
</evidence>
<sequence length="102" mass="11824">MVSPKFRSLKKYGSLWEIQDRVLSKVEKRRRRRDTSRSKNKAEDNQDSILSGRSLPNSDIRLKWERARKEAKSALAFGKRIGLTIHGNEEEVVNELSLLEVS</sequence>
<proteinExistence type="predicted"/>